<dbReference type="PANTHER" id="PTHR34614:SF2">
    <property type="entry name" value="TRANSPOSASE IS4-LIKE DOMAIN-CONTAINING PROTEIN"/>
    <property type="match status" value="1"/>
</dbReference>
<dbReference type="InterPro" id="IPR012337">
    <property type="entry name" value="RNaseH-like_sf"/>
</dbReference>
<keyword evidence="1" id="KW-0472">Membrane</keyword>
<dbReference type="Pfam" id="PF01609">
    <property type="entry name" value="DDE_Tnp_1"/>
    <property type="match status" value="1"/>
</dbReference>
<name>A0ABY9HAF3_9MOLU</name>
<dbReference type="RefSeq" id="WP_305938013.1">
    <property type="nucleotide sequence ID" value="NZ_CP132191.1"/>
</dbReference>
<evidence type="ECO:0000259" key="2">
    <source>
        <dbReference type="Pfam" id="PF01609"/>
    </source>
</evidence>
<feature type="transmembrane region" description="Helical" evidence="1">
    <location>
        <begin position="421"/>
        <end position="440"/>
    </location>
</feature>
<dbReference type="InterPro" id="IPR047654">
    <property type="entry name" value="IS1634_transpos"/>
</dbReference>
<keyword evidence="4" id="KW-1185">Reference proteome</keyword>
<reference evidence="3" key="1">
    <citation type="submission" date="2023-08" db="EMBL/GenBank/DDBJ databases">
        <title>Complete genome sequence of Mycoplasma seminis 2200.</title>
        <authorList>
            <person name="Spergser J."/>
        </authorList>
    </citation>
    <scope>NUCLEOTIDE SEQUENCE [LARGE SCALE GENOMIC DNA]</scope>
    <source>
        <strain evidence="3">2200</strain>
    </source>
</reference>
<sequence>MQMRWKLLSNSAASLPLDADKDYVKSKLAEAFKLTKVEIGTYNIGIELIYQVIKGIDLFKNLNVGKRKQAEEIFNFLVAKRILEPESFIRSFKTKNKYSNELDIQKSTVYNFLDFVAENKQKLIKNMNEKIHEYTNRDVNLVFMDATTLYFETFVNTNENLKSKYTLKRSGYSKDGKFKEDQVVLGMVTDRNGIPLDFALLPGNVADSKTLIPTINELGEIYNLKNVTVIADKGMNDYQNKLFLKNNGLNYIFPVRLKAQSKKFKEYVISETDYKDIDGLLCKEVEQVNVTKENKAIKVRQVVIYDKYKAKRDAQLRNEVIERFNKVKDESGSATAKSMISYKKYKFFTEIQQSRFVMDMEKVHEDQKLDGYVVFETTRFDLTIREILEIYKNQWRIENNFRDLKSTLETRPMFVRKDEHVYGHITICFLALVVLNYLTWKVNYNQQMLTGVLDKVTTQQIIGAIKAANINYKKVDGIVTEEKMWNNDDIKEEIDLYNYIVKLLNSDFSM</sequence>
<keyword evidence="1" id="KW-0812">Transmembrane</keyword>
<gene>
    <name evidence="3" type="ORF">Q8852_00190</name>
</gene>
<keyword evidence="1" id="KW-1133">Transmembrane helix</keyword>
<dbReference type="SUPFAM" id="SSF53098">
    <property type="entry name" value="Ribonuclease H-like"/>
    <property type="match status" value="1"/>
</dbReference>
<evidence type="ECO:0000313" key="3">
    <source>
        <dbReference type="EMBL" id="WLP85583.1"/>
    </source>
</evidence>
<dbReference type="Proteomes" id="UP001237011">
    <property type="component" value="Chromosome"/>
</dbReference>
<evidence type="ECO:0000313" key="4">
    <source>
        <dbReference type="Proteomes" id="UP001237011"/>
    </source>
</evidence>
<dbReference type="NCBIfam" id="NF033559">
    <property type="entry name" value="transpos_IS1634"/>
    <property type="match status" value="1"/>
</dbReference>
<organism evidence="3 4">
    <name type="scientific">Mycoplasma seminis</name>
    <dbReference type="NCBI Taxonomy" id="512749"/>
    <lineage>
        <taxon>Bacteria</taxon>
        <taxon>Bacillati</taxon>
        <taxon>Mycoplasmatota</taxon>
        <taxon>Mollicutes</taxon>
        <taxon>Mycoplasmataceae</taxon>
        <taxon>Mycoplasma</taxon>
    </lineage>
</organism>
<proteinExistence type="predicted"/>
<dbReference type="InterPro" id="IPR002559">
    <property type="entry name" value="Transposase_11"/>
</dbReference>
<dbReference type="EMBL" id="CP132191">
    <property type="protein sequence ID" value="WLP85583.1"/>
    <property type="molecule type" value="Genomic_DNA"/>
</dbReference>
<feature type="domain" description="Transposase IS4-like" evidence="2">
    <location>
        <begin position="143"/>
        <end position="433"/>
    </location>
</feature>
<evidence type="ECO:0000256" key="1">
    <source>
        <dbReference type="SAM" id="Phobius"/>
    </source>
</evidence>
<dbReference type="PANTHER" id="PTHR34614">
    <property type="match status" value="1"/>
</dbReference>
<accession>A0ABY9HAF3</accession>
<protein>
    <submittedName>
        <fullName evidence="3">IS1634 family transposase</fullName>
    </submittedName>
</protein>